<gene>
    <name evidence="2" type="ORF">ACFP50_23650</name>
</gene>
<organism evidence="2 3">
    <name type="scientific">Streptomyces pratens</name>
    <dbReference type="NCBI Taxonomy" id="887456"/>
    <lineage>
        <taxon>Bacteria</taxon>
        <taxon>Bacillati</taxon>
        <taxon>Actinomycetota</taxon>
        <taxon>Actinomycetes</taxon>
        <taxon>Kitasatosporales</taxon>
        <taxon>Streptomycetaceae</taxon>
        <taxon>Streptomyces</taxon>
    </lineage>
</organism>
<evidence type="ECO:0000313" key="3">
    <source>
        <dbReference type="Proteomes" id="UP001596242"/>
    </source>
</evidence>
<dbReference type="PANTHER" id="PTHR43586">
    <property type="entry name" value="CYSTEINE DESULFURASE"/>
    <property type="match status" value="1"/>
</dbReference>
<dbReference type="GO" id="GO:0008483">
    <property type="term" value="F:transaminase activity"/>
    <property type="evidence" value="ECO:0007669"/>
    <property type="project" value="UniProtKB-KW"/>
</dbReference>
<name>A0ABW1M3E2_9ACTN</name>
<proteinExistence type="predicted"/>
<dbReference type="RefSeq" id="WP_386401006.1">
    <property type="nucleotide sequence ID" value="NZ_JBHSPT010000053.1"/>
</dbReference>
<keyword evidence="2" id="KW-0032">Aminotransferase</keyword>
<reference evidence="3" key="1">
    <citation type="journal article" date="2019" name="Int. J. Syst. Evol. Microbiol.">
        <title>The Global Catalogue of Microorganisms (GCM) 10K type strain sequencing project: providing services to taxonomists for standard genome sequencing and annotation.</title>
        <authorList>
            <consortium name="The Broad Institute Genomics Platform"/>
            <consortium name="The Broad Institute Genome Sequencing Center for Infectious Disease"/>
            <person name="Wu L."/>
            <person name="Ma J."/>
        </authorList>
    </citation>
    <scope>NUCLEOTIDE SEQUENCE [LARGE SCALE GENOMIC DNA]</scope>
    <source>
        <strain evidence="3">JCM 12763</strain>
    </source>
</reference>
<dbReference type="Gene3D" id="3.40.640.10">
    <property type="entry name" value="Type I PLP-dependent aspartate aminotransferase-like (Major domain)"/>
    <property type="match status" value="1"/>
</dbReference>
<keyword evidence="2" id="KW-0808">Transferase</keyword>
<accession>A0ABW1M3E2</accession>
<dbReference type="Proteomes" id="UP001596242">
    <property type="component" value="Unassembled WGS sequence"/>
</dbReference>
<comment type="caution">
    <text evidence="2">The sequence shown here is derived from an EMBL/GenBank/DDBJ whole genome shotgun (WGS) entry which is preliminary data.</text>
</comment>
<dbReference type="SUPFAM" id="SSF53383">
    <property type="entry name" value="PLP-dependent transferases"/>
    <property type="match status" value="1"/>
</dbReference>
<dbReference type="Pfam" id="PF00266">
    <property type="entry name" value="Aminotran_5"/>
    <property type="match status" value="1"/>
</dbReference>
<feature type="domain" description="Aminotransferase class V" evidence="1">
    <location>
        <begin position="55"/>
        <end position="293"/>
    </location>
</feature>
<dbReference type="InterPro" id="IPR015422">
    <property type="entry name" value="PyrdxlP-dep_Trfase_small"/>
</dbReference>
<evidence type="ECO:0000259" key="1">
    <source>
        <dbReference type="Pfam" id="PF00266"/>
    </source>
</evidence>
<evidence type="ECO:0000313" key="2">
    <source>
        <dbReference type="EMBL" id="MFC6058339.1"/>
    </source>
</evidence>
<dbReference type="InterPro" id="IPR015421">
    <property type="entry name" value="PyrdxlP-dep_Trfase_major"/>
</dbReference>
<dbReference type="EMBL" id="JBHSPT010000053">
    <property type="protein sequence ID" value="MFC6058339.1"/>
    <property type="molecule type" value="Genomic_DNA"/>
</dbReference>
<dbReference type="Gene3D" id="3.90.1150.10">
    <property type="entry name" value="Aspartate Aminotransferase, domain 1"/>
    <property type="match status" value="1"/>
</dbReference>
<keyword evidence="3" id="KW-1185">Reference proteome</keyword>
<protein>
    <submittedName>
        <fullName evidence="2">Aminotransferase class V-fold PLP-dependent enzyme</fullName>
    </submittedName>
</protein>
<dbReference type="InterPro" id="IPR015424">
    <property type="entry name" value="PyrdxlP-dep_Trfase"/>
</dbReference>
<dbReference type="InterPro" id="IPR000192">
    <property type="entry name" value="Aminotrans_V_dom"/>
</dbReference>
<dbReference type="PANTHER" id="PTHR43586:SF21">
    <property type="entry name" value="PYRIDOXAL PHOSPHATE (PLP)-DEPENDENT ASPARTATE AMINOTRANSFERASE SUPERFAMILY"/>
    <property type="match status" value="1"/>
</dbReference>
<sequence length="353" mass="37537">MKSSETFEELVRAEFTPKSTFLNTATNALLPARTVTALQDAVRLRAEGRPLDPLYDDVEASRAAYARLAGVPVERVAVGATVTLYTALIAASLRPGAEVLTVENDFASVVNPFHVRGDLKVRAVPLERLADSVGPDTALVAVSAVQSADGRIADLPALREAAREHGARTYVDLSQAIGWLPVDAGAFDYSVTIVYKWLLGPHGGAFLAVPEDFGDLVPVQAAWAAAEKPWDSAYGPVAELAHSARRFDVSPALFTYAGLRTSLELVEEIGVDAVHAHDVSLADRFRAGLVARGHEPVPSPGSAIVSVPGLGRLQPELSRAGFALSDRAGHLRASFHLYNTPADVDRLLEALPG</sequence>